<dbReference type="GO" id="GO:0070125">
    <property type="term" value="P:mitochondrial translational elongation"/>
    <property type="evidence" value="ECO:0007669"/>
    <property type="project" value="TreeGrafter"/>
</dbReference>
<dbReference type="PANTHER" id="PTHR47396:SF1">
    <property type="entry name" value="ATP-DEPENDENT HELICASE IRC3-RELATED"/>
    <property type="match status" value="1"/>
</dbReference>
<comment type="caution">
    <text evidence="6">The sequence shown here is derived from an EMBL/GenBank/DDBJ whole genome shotgun (WGS) entry which is preliminary data.</text>
</comment>
<keyword evidence="1" id="KW-0547">Nucleotide-binding</keyword>
<keyword evidence="2" id="KW-0175">Coiled coil</keyword>
<evidence type="ECO:0000256" key="1">
    <source>
        <dbReference type="ARBA" id="ARBA00022806"/>
    </source>
</evidence>
<evidence type="ECO:0000313" key="6">
    <source>
        <dbReference type="EMBL" id="PWW74969.1"/>
    </source>
</evidence>
<feature type="compositionally biased region" description="Basic and acidic residues" evidence="3">
    <location>
        <begin position="428"/>
        <end position="442"/>
    </location>
</feature>
<dbReference type="SMART" id="SM00490">
    <property type="entry name" value="HELICc"/>
    <property type="match status" value="1"/>
</dbReference>
<evidence type="ECO:0000313" key="7">
    <source>
        <dbReference type="Proteomes" id="UP000246991"/>
    </source>
</evidence>
<sequence>MRRTLQRARAFSNLLWPSRRRPTPSALQALRLPPLPQRAWNSESVKLRNYQEDCIQAILKNMDEGERRMAISLATGGGKTIIFTELISRLTHPTRPQAEKTLILVHRRELVQQAAKQCEKQYPGKVIEIEMGTSHAKKEADIIVASVQSIINRLEKYDAELYKLILIDECHHAVSPSYLKVLKHFRAMDVNDKIPIVVGVSATVSRFDGLSLGKVLDKLVFHMDSTTMIENEWLSPPRFTTVSSSVDLTDVGDSATGDFDIRGLGRAVNTDLANHIIIKAWMDRASERKSTLVFCVDLAHVRSVMDKFRAHGIDAREVTSRSPTQSRRECLEEFKAGKFPVMVNCGVFTEGTDIPNIDCVILARPTRSRNLITQMIGRGLRKSENTGKTDCHIIDMVATLPRGIVTTPTLFGLDPDMLVNEMTPDEMRAEAAKKAEARRKAEEEEEEEKQDALARISPTPPIQLEYTDYSDIWDLLSDSRANQVVYAISRLAWVLIHPAKYILNCGRNGYLKVEMDHSGWYNVEEFRALPASTGRGKWAKPKPVMSGVEQLDAAIRGADTYILSIYPRRLVARSSPWRKLPASDQQLEFLRKFRHRGDKDWEDMRKSQALTKGMVGDIITRAKHGTLRLFDEKVKEQKRKEKEEAKELKRRLREEVRLGSIE</sequence>
<dbReference type="GO" id="GO:0032042">
    <property type="term" value="P:mitochondrial DNA metabolic process"/>
    <property type="evidence" value="ECO:0007669"/>
    <property type="project" value="TreeGrafter"/>
</dbReference>
<dbReference type="InterPro" id="IPR027417">
    <property type="entry name" value="P-loop_NTPase"/>
</dbReference>
<dbReference type="Gene3D" id="3.40.50.300">
    <property type="entry name" value="P-loop containing nucleotide triphosphate hydrolases"/>
    <property type="match status" value="2"/>
</dbReference>
<keyword evidence="7" id="KW-1185">Reference proteome</keyword>
<dbReference type="GO" id="GO:0016787">
    <property type="term" value="F:hydrolase activity"/>
    <property type="evidence" value="ECO:0007669"/>
    <property type="project" value="UniProtKB-KW"/>
</dbReference>
<evidence type="ECO:0000256" key="3">
    <source>
        <dbReference type="SAM" id="MobiDB-lite"/>
    </source>
</evidence>
<dbReference type="PROSITE" id="PS51192">
    <property type="entry name" value="HELICASE_ATP_BIND_1"/>
    <property type="match status" value="1"/>
</dbReference>
<dbReference type="GO" id="GO:0005524">
    <property type="term" value="F:ATP binding"/>
    <property type="evidence" value="ECO:0007669"/>
    <property type="project" value="InterPro"/>
</dbReference>
<dbReference type="GO" id="GO:0005759">
    <property type="term" value="C:mitochondrial matrix"/>
    <property type="evidence" value="ECO:0007669"/>
    <property type="project" value="TreeGrafter"/>
</dbReference>
<dbReference type="InterPro" id="IPR014001">
    <property type="entry name" value="Helicase_ATP-bd"/>
</dbReference>
<dbReference type="Pfam" id="PF04851">
    <property type="entry name" value="ResIII"/>
    <property type="match status" value="1"/>
</dbReference>
<dbReference type="PROSITE" id="PS51194">
    <property type="entry name" value="HELICASE_CTER"/>
    <property type="match status" value="1"/>
</dbReference>
<dbReference type="InterPro" id="IPR006935">
    <property type="entry name" value="Helicase/UvrB_N"/>
</dbReference>
<evidence type="ECO:0000256" key="2">
    <source>
        <dbReference type="SAM" id="Coils"/>
    </source>
</evidence>
<dbReference type="GO" id="GO:0061749">
    <property type="term" value="F:forked DNA-dependent helicase activity"/>
    <property type="evidence" value="ECO:0007669"/>
    <property type="project" value="TreeGrafter"/>
</dbReference>
<dbReference type="PANTHER" id="PTHR47396">
    <property type="entry name" value="TYPE I RESTRICTION ENZYME ECOKI R PROTEIN"/>
    <property type="match status" value="1"/>
</dbReference>
<feature type="domain" description="Helicase ATP-binding" evidence="4">
    <location>
        <begin position="60"/>
        <end position="222"/>
    </location>
</feature>
<dbReference type="AlphaFoldDB" id="A0A317SKL5"/>
<dbReference type="OrthoDB" id="16911at2759"/>
<feature type="domain" description="Helicase C-terminal" evidence="5">
    <location>
        <begin position="277"/>
        <end position="431"/>
    </location>
</feature>
<reference evidence="6 7" key="1">
    <citation type="submission" date="2018-03" db="EMBL/GenBank/DDBJ databases">
        <title>Genomes of Pezizomycetes fungi and the evolution of truffles.</title>
        <authorList>
            <person name="Murat C."/>
            <person name="Payen T."/>
            <person name="Noel B."/>
            <person name="Kuo A."/>
            <person name="Martin F.M."/>
        </authorList>
    </citation>
    <scope>NUCLEOTIDE SEQUENCE [LARGE SCALE GENOMIC DNA]</scope>
    <source>
        <strain evidence="6">091103-1</strain>
    </source>
</reference>
<dbReference type="CDD" id="cd18799">
    <property type="entry name" value="SF2_C_EcoAI-like"/>
    <property type="match status" value="1"/>
</dbReference>
<feature type="region of interest" description="Disordered" evidence="3">
    <location>
        <begin position="428"/>
        <end position="457"/>
    </location>
</feature>
<evidence type="ECO:0000259" key="5">
    <source>
        <dbReference type="PROSITE" id="PS51194"/>
    </source>
</evidence>
<dbReference type="GO" id="GO:0000403">
    <property type="term" value="F:Y-form DNA binding"/>
    <property type="evidence" value="ECO:0007669"/>
    <property type="project" value="TreeGrafter"/>
</dbReference>
<dbReference type="InterPro" id="IPR001650">
    <property type="entry name" value="Helicase_C-like"/>
</dbReference>
<accession>A0A317SKL5</accession>
<dbReference type="GO" id="GO:0036121">
    <property type="term" value="F:double-stranded DNA helicase activity"/>
    <property type="evidence" value="ECO:0007669"/>
    <property type="project" value="TreeGrafter"/>
</dbReference>
<name>A0A317SKL5_9PEZI</name>
<keyword evidence="1" id="KW-0347">Helicase</keyword>
<dbReference type="SMART" id="SM00487">
    <property type="entry name" value="DEXDc"/>
    <property type="match status" value="1"/>
</dbReference>
<dbReference type="SUPFAM" id="SSF52540">
    <property type="entry name" value="P-loop containing nucleoside triphosphate hydrolases"/>
    <property type="match status" value="1"/>
</dbReference>
<organism evidence="6 7">
    <name type="scientific">Tuber magnatum</name>
    <name type="common">white Piedmont truffle</name>
    <dbReference type="NCBI Taxonomy" id="42249"/>
    <lineage>
        <taxon>Eukaryota</taxon>
        <taxon>Fungi</taxon>
        <taxon>Dikarya</taxon>
        <taxon>Ascomycota</taxon>
        <taxon>Pezizomycotina</taxon>
        <taxon>Pezizomycetes</taxon>
        <taxon>Pezizales</taxon>
        <taxon>Tuberaceae</taxon>
        <taxon>Tuber</taxon>
    </lineage>
</organism>
<keyword evidence="6" id="KW-0378">Hydrolase</keyword>
<proteinExistence type="predicted"/>
<evidence type="ECO:0000259" key="4">
    <source>
        <dbReference type="PROSITE" id="PS51192"/>
    </source>
</evidence>
<dbReference type="Proteomes" id="UP000246991">
    <property type="component" value="Unassembled WGS sequence"/>
</dbReference>
<protein>
    <submittedName>
        <fullName evidence="6">P-loop containing nucleoside triphosphate hydrolase protein</fullName>
    </submittedName>
</protein>
<dbReference type="Pfam" id="PF00271">
    <property type="entry name" value="Helicase_C"/>
    <property type="match status" value="1"/>
</dbReference>
<dbReference type="InterPro" id="IPR050742">
    <property type="entry name" value="Helicase_Restrict-Modif_Enz"/>
</dbReference>
<dbReference type="STRING" id="42249.A0A317SKL5"/>
<gene>
    <name evidence="6" type="ORF">C7212DRAFT_205227</name>
</gene>
<keyword evidence="1" id="KW-0067">ATP-binding</keyword>
<feature type="coiled-coil region" evidence="2">
    <location>
        <begin position="631"/>
        <end position="658"/>
    </location>
</feature>
<dbReference type="EMBL" id="PYWC01000053">
    <property type="protein sequence ID" value="PWW74969.1"/>
    <property type="molecule type" value="Genomic_DNA"/>
</dbReference>